<comment type="catalytic activity">
    <reaction evidence="5">
        <text>N,N-dimethyl-1,4-phenylenediamine + anthranilate + 2 NAD(+) = 2-(4-dimethylaminophenyl)diazenylbenzoate + 2 NADH + 2 H(+)</text>
        <dbReference type="Rhea" id="RHEA:55872"/>
        <dbReference type="ChEBI" id="CHEBI:15378"/>
        <dbReference type="ChEBI" id="CHEBI:15783"/>
        <dbReference type="ChEBI" id="CHEBI:16567"/>
        <dbReference type="ChEBI" id="CHEBI:57540"/>
        <dbReference type="ChEBI" id="CHEBI:57945"/>
        <dbReference type="ChEBI" id="CHEBI:71579"/>
        <dbReference type="EC" id="1.7.1.17"/>
    </reaction>
    <physiologicalReaction direction="right-to-left" evidence="5">
        <dbReference type="Rhea" id="RHEA:55874"/>
    </physiologicalReaction>
</comment>
<accession>A0ABP7DJ51</accession>
<evidence type="ECO:0000256" key="3">
    <source>
        <dbReference type="ARBA" id="ARBA00023002"/>
    </source>
</evidence>
<keyword evidence="9" id="KW-1185">Reference proteome</keyword>
<comment type="subunit">
    <text evidence="6">Homodimer.</text>
</comment>
<dbReference type="HAMAP" id="MF_01216">
    <property type="entry name" value="Azoreductase_type1"/>
    <property type="match status" value="1"/>
</dbReference>
<keyword evidence="2 6" id="KW-0288">FMN</keyword>
<evidence type="ECO:0000256" key="6">
    <source>
        <dbReference type="HAMAP-Rule" id="MF_01216"/>
    </source>
</evidence>
<dbReference type="InterPro" id="IPR003680">
    <property type="entry name" value="Flavodoxin_fold"/>
</dbReference>
<dbReference type="PANTHER" id="PTHR43741">
    <property type="entry name" value="FMN-DEPENDENT NADH-AZOREDUCTASE 1"/>
    <property type="match status" value="1"/>
</dbReference>
<evidence type="ECO:0000256" key="5">
    <source>
        <dbReference type="ARBA" id="ARBA00048542"/>
    </source>
</evidence>
<evidence type="ECO:0000256" key="1">
    <source>
        <dbReference type="ARBA" id="ARBA00022630"/>
    </source>
</evidence>
<organism evidence="8 9">
    <name type="scientific">Oceanisphaera sediminis</name>
    <dbReference type="NCBI Taxonomy" id="981381"/>
    <lineage>
        <taxon>Bacteria</taxon>
        <taxon>Pseudomonadati</taxon>
        <taxon>Pseudomonadota</taxon>
        <taxon>Gammaproteobacteria</taxon>
        <taxon>Aeromonadales</taxon>
        <taxon>Aeromonadaceae</taxon>
        <taxon>Oceanisphaera</taxon>
    </lineage>
</organism>
<dbReference type="Pfam" id="PF02525">
    <property type="entry name" value="Flavodoxin_2"/>
    <property type="match status" value="1"/>
</dbReference>
<evidence type="ECO:0000256" key="2">
    <source>
        <dbReference type="ARBA" id="ARBA00022643"/>
    </source>
</evidence>
<feature type="binding site" evidence="6">
    <location>
        <position position="10"/>
    </location>
    <ligand>
        <name>FMN</name>
        <dbReference type="ChEBI" id="CHEBI:58210"/>
    </ligand>
</feature>
<comment type="function">
    <text evidence="6">Also exhibits azoreductase activity. Catalyzes the reductive cleavage of the azo bond in aromatic azo compounds to the corresponding amines.</text>
</comment>
<dbReference type="RefSeq" id="WP_298722711.1">
    <property type="nucleotide sequence ID" value="NZ_BAABDS010000010.1"/>
</dbReference>
<dbReference type="EC" id="1.6.5.-" evidence="6"/>
<comment type="cofactor">
    <cofactor evidence="6">
        <name>FMN</name>
        <dbReference type="ChEBI" id="CHEBI:58210"/>
    </cofactor>
    <text evidence="6">Binds 1 FMN per subunit.</text>
</comment>
<feature type="domain" description="Flavodoxin-like fold" evidence="7">
    <location>
        <begin position="3"/>
        <end position="192"/>
    </location>
</feature>
<evidence type="ECO:0000313" key="9">
    <source>
        <dbReference type="Proteomes" id="UP001501479"/>
    </source>
</evidence>
<keyword evidence="3 6" id="KW-0560">Oxidoreductase</keyword>
<dbReference type="Proteomes" id="UP001501479">
    <property type="component" value="Unassembled WGS sequence"/>
</dbReference>
<dbReference type="InterPro" id="IPR023048">
    <property type="entry name" value="NADH:quinone_OxRdtase_FMN_depd"/>
</dbReference>
<keyword evidence="4 6" id="KW-0520">NAD</keyword>
<protein>
    <recommendedName>
        <fullName evidence="6">FMN dependent NADH:quinone oxidoreductase</fullName>
        <ecNumber evidence="6">1.6.5.-</ecNumber>
    </recommendedName>
    <alternativeName>
        <fullName evidence="6">Azo-dye reductase</fullName>
    </alternativeName>
    <alternativeName>
        <fullName evidence="6">FMN-dependent NADH-azo compound oxidoreductase</fullName>
    </alternativeName>
    <alternativeName>
        <fullName evidence="6">FMN-dependent NADH-azoreductase</fullName>
        <ecNumber evidence="6">1.7.1.17</ecNumber>
    </alternativeName>
</protein>
<dbReference type="Gene3D" id="3.40.50.360">
    <property type="match status" value="1"/>
</dbReference>
<gene>
    <name evidence="6" type="primary">azoR</name>
    <name evidence="8" type="ORF">GCM10022421_09700</name>
</gene>
<reference evidence="9" key="1">
    <citation type="journal article" date="2019" name="Int. J. Syst. Evol. Microbiol.">
        <title>The Global Catalogue of Microorganisms (GCM) 10K type strain sequencing project: providing services to taxonomists for standard genome sequencing and annotation.</title>
        <authorList>
            <consortium name="The Broad Institute Genomics Platform"/>
            <consortium name="The Broad Institute Genome Sequencing Center for Infectious Disease"/>
            <person name="Wu L."/>
            <person name="Ma J."/>
        </authorList>
    </citation>
    <scope>NUCLEOTIDE SEQUENCE [LARGE SCALE GENOMIC DNA]</scope>
    <source>
        <strain evidence="9">JCM 17329</strain>
    </source>
</reference>
<comment type="catalytic activity">
    <reaction evidence="6">
        <text>2 a quinone + NADH + H(+) = 2 a 1,4-benzosemiquinone + NAD(+)</text>
        <dbReference type="Rhea" id="RHEA:65952"/>
        <dbReference type="ChEBI" id="CHEBI:15378"/>
        <dbReference type="ChEBI" id="CHEBI:57540"/>
        <dbReference type="ChEBI" id="CHEBI:57945"/>
        <dbReference type="ChEBI" id="CHEBI:132124"/>
        <dbReference type="ChEBI" id="CHEBI:134225"/>
    </reaction>
</comment>
<dbReference type="PANTHER" id="PTHR43741:SF2">
    <property type="entry name" value="FMN-DEPENDENT NADH:QUINONE OXIDOREDUCTASE"/>
    <property type="match status" value="1"/>
</dbReference>
<dbReference type="InterPro" id="IPR029039">
    <property type="entry name" value="Flavoprotein-like_sf"/>
</dbReference>
<dbReference type="SUPFAM" id="SSF52218">
    <property type="entry name" value="Flavoproteins"/>
    <property type="match status" value="1"/>
</dbReference>
<comment type="caution">
    <text evidence="8">The sequence shown here is derived from an EMBL/GenBank/DDBJ whole genome shotgun (WGS) entry which is preliminary data.</text>
</comment>
<name>A0ABP7DJ51_9GAMM</name>
<evidence type="ECO:0000256" key="4">
    <source>
        <dbReference type="ARBA" id="ARBA00023027"/>
    </source>
</evidence>
<dbReference type="EC" id="1.7.1.17" evidence="6"/>
<evidence type="ECO:0000313" key="8">
    <source>
        <dbReference type="EMBL" id="GAA3704906.1"/>
    </source>
</evidence>
<comment type="similarity">
    <text evidence="6">Belongs to the azoreductase type 1 family.</text>
</comment>
<proteinExistence type="inferred from homology"/>
<comment type="function">
    <text evidence="6">Quinone reductase that provides resistance to thiol-specific stress caused by electrophilic quinones.</text>
</comment>
<feature type="binding site" evidence="6">
    <location>
        <begin position="91"/>
        <end position="94"/>
    </location>
    <ligand>
        <name>FMN</name>
        <dbReference type="ChEBI" id="CHEBI:58210"/>
    </ligand>
</feature>
<feature type="binding site" evidence="6">
    <location>
        <begin position="16"/>
        <end position="18"/>
    </location>
    <ligand>
        <name>FMN</name>
        <dbReference type="ChEBI" id="CHEBI:58210"/>
    </ligand>
</feature>
<evidence type="ECO:0000259" key="7">
    <source>
        <dbReference type="Pfam" id="PF02525"/>
    </source>
</evidence>
<feature type="binding site" evidence="6">
    <location>
        <begin position="135"/>
        <end position="138"/>
    </location>
    <ligand>
        <name>FMN</name>
        <dbReference type="ChEBI" id="CHEBI:58210"/>
    </ligand>
</feature>
<dbReference type="InterPro" id="IPR050104">
    <property type="entry name" value="FMN-dep_NADH:Q_OxRdtase_AzoR1"/>
</dbReference>
<dbReference type="EMBL" id="BAABDS010000010">
    <property type="protein sequence ID" value="GAA3704906.1"/>
    <property type="molecule type" value="Genomic_DNA"/>
</dbReference>
<keyword evidence="1 6" id="KW-0285">Flavoprotein</keyword>
<sequence length="197" mass="21340">MTTTLVLKSSILGEYSQSSKLIDYMVERMGNEGTLLRDLAAEPLPMLDGAGASALRGGAPLNEQQQAVLALSDRLVEELKRADTLVIAAPMYNFHIPVQLKAWIDLICRAGVTFRYTEQGPQGLLTGKKAVVVTTSGGRHKDSPHDMVTPYLRTVLGFIGIDEVEFVYAEAQGMGEEAQQAGLKHARNQLDALVATV</sequence>